<accession>A0ACA8E144</accession>
<gene>
    <name evidence="1" type="ORF">PAGA_b0125</name>
</gene>
<organism evidence="1 2">
    <name type="scientific">Pseudoalteromonas agarivorans DSM 14585</name>
    <dbReference type="NCBI Taxonomy" id="1312369"/>
    <lineage>
        <taxon>Bacteria</taxon>
        <taxon>Pseudomonadati</taxon>
        <taxon>Pseudomonadota</taxon>
        <taxon>Gammaproteobacteria</taxon>
        <taxon>Alteromonadales</taxon>
        <taxon>Pseudoalteromonadaceae</taxon>
        <taxon>Pseudoalteromonas</taxon>
    </lineage>
</organism>
<evidence type="ECO:0000313" key="1">
    <source>
        <dbReference type="EMBL" id="ATC84093.1"/>
    </source>
</evidence>
<dbReference type="EMBL" id="CP011012">
    <property type="protein sequence ID" value="ATC84093.1"/>
    <property type="molecule type" value="Genomic_DNA"/>
</dbReference>
<protein>
    <submittedName>
        <fullName evidence="1">Uncharacterized protein</fullName>
    </submittedName>
</protein>
<keyword evidence="2" id="KW-1185">Reference proteome</keyword>
<dbReference type="Proteomes" id="UP000217277">
    <property type="component" value="Chromosome II"/>
</dbReference>
<name>A0ACA8E144_9GAMM</name>
<sequence length="49" mass="5505">MPYLPSLNGRGVVVCVKATITQKRLSACFLAIHKKYSGNNNYKFTKSKK</sequence>
<reference evidence="1" key="1">
    <citation type="submission" date="2015-03" db="EMBL/GenBank/DDBJ databases">
        <authorList>
            <person name="Xie B.-B."/>
            <person name="Rong J.-C."/>
            <person name="Qin Q.-L."/>
            <person name="Zhang Y.-Z."/>
        </authorList>
    </citation>
    <scope>NUCLEOTIDE SEQUENCE</scope>
    <source>
        <strain evidence="1">DSM 14585</strain>
    </source>
</reference>
<proteinExistence type="predicted"/>
<evidence type="ECO:0000313" key="2">
    <source>
        <dbReference type="Proteomes" id="UP000217277"/>
    </source>
</evidence>